<dbReference type="InterPro" id="IPR045584">
    <property type="entry name" value="Pilin-like"/>
</dbReference>
<dbReference type="AlphaFoldDB" id="A0A402D6I1"/>
<evidence type="ECO:0000313" key="1">
    <source>
        <dbReference type="EMBL" id="BDI32453.1"/>
    </source>
</evidence>
<dbReference type="Proteomes" id="UP000287394">
    <property type="component" value="Chromosome"/>
</dbReference>
<keyword evidence="2" id="KW-1185">Reference proteome</keyword>
<dbReference type="OrthoDB" id="255848at2"/>
<dbReference type="NCBIfam" id="TIGR02532">
    <property type="entry name" value="IV_pilin_GFxxxE"/>
    <property type="match status" value="1"/>
</dbReference>
<dbReference type="PANTHER" id="PTHR30093:SF2">
    <property type="entry name" value="TYPE II SECRETION SYSTEM PROTEIN H"/>
    <property type="match status" value="1"/>
</dbReference>
<proteinExistence type="predicted"/>
<name>A0A402D6I1_9BACT</name>
<dbReference type="Gene3D" id="3.30.700.10">
    <property type="entry name" value="Glycoprotein, Type 4 Pilin"/>
    <property type="match status" value="1"/>
</dbReference>
<evidence type="ECO:0000313" key="2">
    <source>
        <dbReference type="Proteomes" id="UP000287394"/>
    </source>
</evidence>
<accession>A0A402D6I1</accession>
<organism evidence="1 2">
    <name type="scientific">Capsulimonas corticalis</name>
    <dbReference type="NCBI Taxonomy" id="2219043"/>
    <lineage>
        <taxon>Bacteria</taxon>
        <taxon>Bacillati</taxon>
        <taxon>Armatimonadota</taxon>
        <taxon>Armatimonadia</taxon>
        <taxon>Capsulimonadales</taxon>
        <taxon>Capsulimonadaceae</taxon>
        <taxon>Capsulimonas</taxon>
    </lineage>
</organism>
<dbReference type="InterPro" id="IPR012902">
    <property type="entry name" value="N_methyl_site"/>
</dbReference>
<dbReference type="Pfam" id="PF07963">
    <property type="entry name" value="N_methyl"/>
    <property type="match status" value="1"/>
</dbReference>
<dbReference type="PROSITE" id="PS00409">
    <property type="entry name" value="PROKAR_NTER_METHYL"/>
    <property type="match status" value="1"/>
</dbReference>
<protein>
    <submittedName>
        <fullName evidence="1">Uncharacterized protein</fullName>
    </submittedName>
</protein>
<dbReference type="PANTHER" id="PTHR30093">
    <property type="entry name" value="GENERAL SECRETION PATHWAY PROTEIN G"/>
    <property type="match status" value="1"/>
</dbReference>
<gene>
    <name evidence="1" type="ORF">CCAX7_45040</name>
</gene>
<reference evidence="1 2" key="1">
    <citation type="journal article" date="2019" name="Int. J. Syst. Evol. Microbiol.">
        <title>Capsulimonas corticalis gen. nov., sp. nov., an aerobic capsulated bacterium, of a novel bacterial order, Capsulimonadales ord. nov., of the class Armatimonadia of the phylum Armatimonadetes.</title>
        <authorList>
            <person name="Li J."/>
            <person name="Kudo C."/>
            <person name="Tonouchi A."/>
        </authorList>
    </citation>
    <scope>NUCLEOTIDE SEQUENCE [LARGE SCALE GENOMIC DNA]</scope>
    <source>
        <strain evidence="1 2">AX-7</strain>
    </source>
</reference>
<dbReference type="RefSeq" id="WP_125206398.1">
    <property type="nucleotide sequence ID" value="NZ_AP025739.1"/>
</dbReference>
<sequence>MTKIWNRNRNGISGFTLIELLVVIAIIAILAAILFPVFAKAREKARQITCLSNLKQLGLGFTQYVQDYDEKYPSIGGVDPNWETDTNGNQAGWANQIYPYVKSVGVYACPDDSTINQAQPTYTTPRKVSYNINYFVFVYDYGPSPGVDNFGGAALSQFNAPSSTFLLYEISDTTTQQYTGNQGDPSAPITIQNASGGSSGDYGWLPTRHDSTLEYSSNYLAADGHVKYLKASSVSFGTGTPGGNNDTTTDNLGAKKQVMTIRLQ</sequence>
<dbReference type="EMBL" id="AP025739">
    <property type="protein sequence ID" value="BDI32453.1"/>
    <property type="molecule type" value="Genomic_DNA"/>
</dbReference>
<dbReference type="SUPFAM" id="SSF54523">
    <property type="entry name" value="Pili subunits"/>
    <property type="match status" value="1"/>
</dbReference>
<dbReference type="Pfam" id="PF07596">
    <property type="entry name" value="SBP_bac_10"/>
    <property type="match status" value="1"/>
</dbReference>
<dbReference type="KEGG" id="ccot:CCAX7_45040"/>
<dbReference type="InterPro" id="IPR011453">
    <property type="entry name" value="DUF1559"/>
</dbReference>